<gene>
    <name evidence="5" type="ORF">Aco03nite_006590</name>
</gene>
<dbReference type="Proteomes" id="UP000612282">
    <property type="component" value="Unassembled WGS sequence"/>
</dbReference>
<feature type="domain" description="Peptidoglycan recognition protein family" evidence="4">
    <location>
        <begin position="300"/>
        <end position="446"/>
    </location>
</feature>
<feature type="region of interest" description="Disordered" evidence="2">
    <location>
        <begin position="126"/>
        <end position="151"/>
    </location>
</feature>
<organism evidence="5 6">
    <name type="scientific">Actinoplanes couchii</name>
    <dbReference type="NCBI Taxonomy" id="403638"/>
    <lineage>
        <taxon>Bacteria</taxon>
        <taxon>Bacillati</taxon>
        <taxon>Actinomycetota</taxon>
        <taxon>Actinomycetes</taxon>
        <taxon>Micromonosporales</taxon>
        <taxon>Micromonosporaceae</taxon>
        <taxon>Actinoplanes</taxon>
    </lineage>
</organism>
<dbReference type="Gene3D" id="2.60.120.260">
    <property type="entry name" value="Galactose-binding domain-like"/>
    <property type="match status" value="1"/>
</dbReference>
<dbReference type="CDD" id="cd06583">
    <property type="entry name" value="PGRP"/>
    <property type="match status" value="1"/>
</dbReference>
<comment type="caution">
    <text evidence="5">The sequence shown here is derived from an EMBL/GenBank/DDBJ whole genome shotgun (WGS) entry which is preliminary data.</text>
</comment>
<proteinExistence type="inferred from homology"/>
<comment type="similarity">
    <text evidence="1">Belongs to the N-acetylmuramoyl-L-alanine amidase 2 family.</text>
</comment>
<evidence type="ECO:0000313" key="6">
    <source>
        <dbReference type="Proteomes" id="UP000612282"/>
    </source>
</evidence>
<dbReference type="Gene3D" id="3.40.80.10">
    <property type="entry name" value="Peptidoglycan recognition protein-like"/>
    <property type="match status" value="1"/>
</dbReference>
<evidence type="ECO:0000313" key="5">
    <source>
        <dbReference type="EMBL" id="GID52255.1"/>
    </source>
</evidence>
<evidence type="ECO:0000256" key="3">
    <source>
        <dbReference type="SAM" id="SignalP"/>
    </source>
</evidence>
<dbReference type="PANTHER" id="PTHR11022:SF41">
    <property type="entry name" value="PEPTIDOGLYCAN-RECOGNITION PROTEIN LC-RELATED"/>
    <property type="match status" value="1"/>
</dbReference>
<dbReference type="Pfam" id="PF01510">
    <property type="entry name" value="Amidase_2"/>
    <property type="match status" value="1"/>
</dbReference>
<keyword evidence="6" id="KW-1185">Reference proteome</keyword>
<dbReference type="EMBL" id="BOMG01000012">
    <property type="protein sequence ID" value="GID52255.1"/>
    <property type="molecule type" value="Genomic_DNA"/>
</dbReference>
<feature type="compositionally biased region" description="Polar residues" evidence="2">
    <location>
        <begin position="264"/>
        <end position="284"/>
    </location>
</feature>
<dbReference type="PANTHER" id="PTHR11022">
    <property type="entry name" value="PEPTIDOGLYCAN RECOGNITION PROTEIN"/>
    <property type="match status" value="1"/>
</dbReference>
<accession>A0ABQ3X151</accession>
<name>A0ABQ3X151_9ACTN</name>
<evidence type="ECO:0000259" key="4">
    <source>
        <dbReference type="SMART" id="SM00701"/>
    </source>
</evidence>
<feature type="chain" id="PRO_5046455740" description="Peptidoglycan recognition protein family domain-containing protein" evidence="3">
    <location>
        <begin position="18"/>
        <end position="791"/>
    </location>
</feature>
<feature type="region of interest" description="Disordered" evidence="2">
    <location>
        <begin position="173"/>
        <end position="290"/>
    </location>
</feature>
<feature type="signal peptide" evidence="3">
    <location>
        <begin position="1"/>
        <end position="17"/>
    </location>
</feature>
<dbReference type="InterPro" id="IPR002502">
    <property type="entry name" value="Amidase_domain"/>
</dbReference>
<sequence>MRRKVAIGLGTATAVLAAGGGVAALTWSSGPGVAAAAVIPTAPPATVVGTVAADPNPAPPRVRSELRTVGLTVSGSKADLPQQATKRFSLLGVTWDDGRSVPDGTLEVRTRSVTTGKWSGWEALHLQDDGPDGTEAAAPRRGATAPLWVGPSDGVAARIAGKGAELPAGLRLDLIDPGSESTGGQGNESTGGKGGGSTGGQGGGEPVPSASVPSATPTGTTTDPAADEPSEEATEPVVEETAPGGSPSPTAGATPEVAVPSAGGKTTDSGKTNDSGKVTDSGKTADSGKASVAAIAPRFPAYRSRSYWSADETIVKRDDLAVADSVQVVWVHHTAHATDANSYSCSAASTIIRAIQKYDVASKKLSDIGYNYLVDKCGNLYEGRAGGVENAVVPAAVVGFNTGYASIAVIGDYDTAASTAAVEKVLAQVAAARLSKYGFDPASQVTLTAVIDNNKYKTGAKFTVSRVAGHQEADSTLCPGKSLTARLPEIRNQAQVMITGLAVPSITGAVPSAGAYYAKKSATVNWTVAADAPAIAGFDVLLDGARIATVAATVRSAPVTVPAGKHTVTVLARQTSGATARVAVVVYGDVTAPTFKATIGLSLRTGTYSATVVPVKLTPNGADNVKLAGYQVSKPKAAALGPVASWATTVKPGASVWTVTAKDVAGNSRAASITRTVTLSPETAAKRTGMWTKKTGAGYLGGKALTASKKNAKLTWTFTGRSASLLFSRAAASGTVVIYVDGKKITTVNLKSAKALNRQAVWTRDLTYGKHTVAIVAQGKPVVSDGMAFIK</sequence>
<evidence type="ECO:0000256" key="2">
    <source>
        <dbReference type="SAM" id="MobiDB-lite"/>
    </source>
</evidence>
<dbReference type="RefSeq" id="WP_203793062.1">
    <property type="nucleotide sequence ID" value="NZ_BAAAQE010000054.1"/>
</dbReference>
<dbReference type="InterPro" id="IPR036505">
    <property type="entry name" value="Amidase/PGRP_sf"/>
</dbReference>
<protein>
    <recommendedName>
        <fullName evidence="4">Peptidoglycan recognition protein family domain-containing protein</fullName>
    </recommendedName>
</protein>
<dbReference type="InterPro" id="IPR015510">
    <property type="entry name" value="PGRP"/>
</dbReference>
<dbReference type="InterPro" id="IPR006619">
    <property type="entry name" value="PGRP_domain_met/bac"/>
</dbReference>
<evidence type="ECO:0000256" key="1">
    <source>
        <dbReference type="ARBA" id="ARBA00007553"/>
    </source>
</evidence>
<reference evidence="5 6" key="1">
    <citation type="submission" date="2021-01" db="EMBL/GenBank/DDBJ databases">
        <title>Whole genome shotgun sequence of Actinoplanes couchii NBRC 106145.</title>
        <authorList>
            <person name="Komaki H."/>
            <person name="Tamura T."/>
        </authorList>
    </citation>
    <scope>NUCLEOTIDE SEQUENCE [LARGE SCALE GENOMIC DNA]</scope>
    <source>
        <strain evidence="5 6">NBRC 106145</strain>
    </source>
</reference>
<feature type="compositionally biased region" description="Low complexity" evidence="2">
    <location>
        <begin position="206"/>
        <end position="224"/>
    </location>
</feature>
<keyword evidence="3" id="KW-0732">Signal</keyword>
<dbReference type="SUPFAM" id="SSF55846">
    <property type="entry name" value="N-acetylmuramoyl-L-alanine amidase-like"/>
    <property type="match status" value="1"/>
</dbReference>
<feature type="compositionally biased region" description="Gly residues" evidence="2">
    <location>
        <begin position="181"/>
        <end position="205"/>
    </location>
</feature>
<dbReference type="SMART" id="SM00701">
    <property type="entry name" value="PGRP"/>
    <property type="match status" value="1"/>
</dbReference>
<feature type="compositionally biased region" description="Acidic residues" evidence="2">
    <location>
        <begin position="225"/>
        <end position="238"/>
    </location>
</feature>